<evidence type="ECO:0000313" key="2">
    <source>
        <dbReference type="Proteomes" id="UP000198131"/>
    </source>
</evidence>
<protein>
    <submittedName>
        <fullName evidence="1">Uncharacterized protein</fullName>
    </submittedName>
</protein>
<dbReference type="AlphaFoldDB" id="A0A212TQX6"/>
<gene>
    <name evidence="1" type="ORF">SAMN06265337_2304</name>
</gene>
<organism evidence="1 2">
    <name type="scientific">Hymenobacter gelipurpurascens</name>
    <dbReference type="NCBI Taxonomy" id="89968"/>
    <lineage>
        <taxon>Bacteria</taxon>
        <taxon>Pseudomonadati</taxon>
        <taxon>Bacteroidota</taxon>
        <taxon>Cytophagia</taxon>
        <taxon>Cytophagales</taxon>
        <taxon>Hymenobacteraceae</taxon>
        <taxon>Hymenobacter</taxon>
    </lineage>
</organism>
<keyword evidence="2" id="KW-1185">Reference proteome</keyword>
<dbReference type="EMBL" id="FYEW01000001">
    <property type="protein sequence ID" value="SNC68417.1"/>
    <property type="molecule type" value="Genomic_DNA"/>
</dbReference>
<accession>A0A212TQX6</accession>
<name>A0A212TQX6_9BACT</name>
<proteinExistence type="predicted"/>
<sequence length="85" mass="9544">MRVYEGRGSYGSRIVVAYENGKVDEEQFKDFKGEFSTSMTQKVQVAISKLYKAGYVLLQASGGGMSETNVYTNLVIIETFVFRKP</sequence>
<dbReference type="Proteomes" id="UP000198131">
    <property type="component" value="Unassembled WGS sequence"/>
</dbReference>
<evidence type="ECO:0000313" key="1">
    <source>
        <dbReference type="EMBL" id="SNC68417.1"/>
    </source>
</evidence>
<reference evidence="2" key="1">
    <citation type="submission" date="2017-06" db="EMBL/GenBank/DDBJ databases">
        <authorList>
            <person name="Varghese N."/>
            <person name="Submissions S."/>
        </authorList>
    </citation>
    <scope>NUCLEOTIDE SEQUENCE [LARGE SCALE GENOMIC DNA]</scope>
    <source>
        <strain evidence="2">DSM 11116</strain>
    </source>
</reference>